<reference evidence="4 5" key="1">
    <citation type="submission" date="2009-03" db="EMBL/GenBank/DDBJ databases">
        <title>Comparison of the complete genome sequences of Rhodococcus erythropolis PR4 and Rhodococcus opacus B4.</title>
        <authorList>
            <person name="Takarada H."/>
            <person name="Sekine M."/>
            <person name="Hosoyama A."/>
            <person name="Yamada R."/>
            <person name="Fujisawa T."/>
            <person name="Omata S."/>
            <person name="Shimizu A."/>
            <person name="Tsukatani N."/>
            <person name="Tanikawa S."/>
            <person name="Fujita N."/>
            <person name="Harayama S."/>
        </authorList>
    </citation>
    <scope>NUCLEOTIDE SEQUENCE [LARGE SCALE GENOMIC DNA]</scope>
    <source>
        <strain evidence="4 5">B4</strain>
    </source>
</reference>
<protein>
    <recommendedName>
        <fullName evidence="3">Thioesterase domain-containing protein</fullName>
    </recommendedName>
</protein>
<dbReference type="PANTHER" id="PTHR43240:SF5">
    <property type="entry name" value="1,4-DIHYDROXY-2-NAPHTHOYL-COA THIOESTERASE 1"/>
    <property type="match status" value="1"/>
</dbReference>
<dbReference type="NCBIfam" id="TIGR00369">
    <property type="entry name" value="unchar_dom_1"/>
    <property type="match status" value="1"/>
</dbReference>
<dbReference type="PANTHER" id="PTHR43240">
    <property type="entry name" value="1,4-DIHYDROXY-2-NAPHTHOYL-COA THIOESTERASE 1"/>
    <property type="match status" value="1"/>
</dbReference>
<dbReference type="Proteomes" id="UP000002212">
    <property type="component" value="Chromosome"/>
</dbReference>
<dbReference type="GO" id="GO:0005829">
    <property type="term" value="C:cytosol"/>
    <property type="evidence" value="ECO:0007669"/>
    <property type="project" value="TreeGrafter"/>
</dbReference>
<sequence length="249" mass="25929">MDPLEYSFGTGVDAPVTWTSPADLDLGSSGGVDAVRLDFDGDGLLDDAMWDSDCGGTWNAEAAIPEVPVIAAVRAWRPDPVIGTAGTIDVAAETGQGGLGNQTYLRVRRGEHTMTDLTREAASAFVVAAGLELDEVSGTKVVGHIDLSADHHTPWGVVHGGVYTTAVESAASIGASTAVADRGQFAVGVHNGTDFLRARTEGRVDVVALPIQQGRVQQLWSVVITAADTGKEVARGQVRLQNVPMPGSE</sequence>
<evidence type="ECO:0000256" key="2">
    <source>
        <dbReference type="ARBA" id="ARBA00022801"/>
    </source>
</evidence>
<dbReference type="SUPFAM" id="SSF54637">
    <property type="entry name" value="Thioesterase/thiol ester dehydrase-isomerase"/>
    <property type="match status" value="1"/>
</dbReference>
<evidence type="ECO:0000259" key="3">
    <source>
        <dbReference type="Pfam" id="PF03061"/>
    </source>
</evidence>
<evidence type="ECO:0000313" key="4">
    <source>
        <dbReference type="EMBL" id="BAH51701.1"/>
    </source>
</evidence>
<dbReference type="EMBL" id="AP011115">
    <property type="protein sequence ID" value="BAH51701.1"/>
    <property type="molecule type" value="Genomic_DNA"/>
</dbReference>
<dbReference type="CDD" id="cd03443">
    <property type="entry name" value="PaaI_thioesterase"/>
    <property type="match status" value="1"/>
</dbReference>
<organism evidence="4 5">
    <name type="scientific">Rhodococcus opacus (strain B4)</name>
    <dbReference type="NCBI Taxonomy" id="632772"/>
    <lineage>
        <taxon>Bacteria</taxon>
        <taxon>Bacillati</taxon>
        <taxon>Actinomycetota</taxon>
        <taxon>Actinomycetes</taxon>
        <taxon>Mycobacteriales</taxon>
        <taxon>Nocardiaceae</taxon>
        <taxon>Rhodococcus</taxon>
    </lineage>
</organism>
<dbReference type="STRING" id="632772.ROP_34540"/>
<dbReference type="InterPro" id="IPR029069">
    <property type="entry name" value="HotDog_dom_sf"/>
</dbReference>
<dbReference type="AlphaFoldDB" id="C1B7P8"/>
<feature type="domain" description="Thioesterase" evidence="3">
    <location>
        <begin position="156"/>
        <end position="231"/>
    </location>
</feature>
<gene>
    <name evidence="4" type="ordered locus">ROP_34540</name>
</gene>
<name>C1B7P8_RHOOB</name>
<dbReference type="HOGENOM" id="CLU_1115097_0_0_11"/>
<dbReference type="PATRIC" id="fig|632772.20.peg.3617"/>
<comment type="similarity">
    <text evidence="1">Belongs to the thioesterase PaaI family.</text>
</comment>
<evidence type="ECO:0000313" key="5">
    <source>
        <dbReference type="Proteomes" id="UP000002212"/>
    </source>
</evidence>
<dbReference type="InterPro" id="IPR006683">
    <property type="entry name" value="Thioestr_dom"/>
</dbReference>
<dbReference type="KEGG" id="rop:ROP_34540"/>
<keyword evidence="2" id="KW-0378">Hydrolase</keyword>
<proteinExistence type="inferred from homology"/>
<dbReference type="GO" id="GO:0061522">
    <property type="term" value="F:1,4-dihydroxy-2-naphthoyl-CoA thioesterase activity"/>
    <property type="evidence" value="ECO:0007669"/>
    <property type="project" value="TreeGrafter"/>
</dbReference>
<dbReference type="Pfam" id="PF03061">
    <property type="entry name" value="4HBT"/>
    <property type="match status" value="1"/>
</dbReference>
<accession>C1B7P8</accession>
<dbReference type="Gene3D" id="3.10.129.10">
    <property type="entry name" value="Hotdog Thioesterase"/>
    <property type="match status" value="1"/>
</dbReference>
<evidence type="ECO:0000256" key="1">
    <source>
        <dbReference type="ARBA" id="ARBA00008324"/>
    </source>
</evidence>
<dbReference type="InterPro" id="IPR003736">
    <property type="entry name" value="PAAI_dom"/>
</dbReference>